<sequence>MKENTIMTAKEQKLGYDSGSVSTLDKVKRFASRNGALIGLIILCIILSIATPAFLTGPNLLNVGIQAATVAILAFGQTFVIVEAGIDLSVGSVAAVSSMLVAYTGASMGLPPILTIVVGLVTGAVFGALSGIANAFLKLPSFIATLAMMSVARGLTLVISDGRPVSTSGMVNFFGSTVLGIPIPIVMMIIMGVIASVILNFTSIGRSMYAVGGNMEASRLSGISVHKTQIMVFVLSGIFAAVAGLVIAGRLHSAQPQAASGYEMDAIASVVIGGASLSGGKGKISGTFIGAILLAVIRNGLNILNVSSFWQQVVIGLVIAFAVSFDTLRRKVDAH</sequence>
<dbReference type="AlphaFoldDB" id="D6BRI0"/>
<protein>
    <submittedName>
        <fullName evidence="8">RbsC</fullName>
    </submittedName>
</protein>
<evidence type="ECO:0000313" key="8">
    <source>
        <dbReference type="EMBL" id="ADB27960.1"/>
    </source>
</evidence>
<accession>D6BRI0</accession>
<reference evidence="8" key="1">
    <citation type="submission" date="2009-04" db="EMBL/GenBank/DDBJ databases">
        <title>Ribose utilization by Bifidobacterium breve UCC2003: an adaptation to the gut environment.</title>
        <authorList>
            <person name="Pokusaeva K."/>
            <person name="Neves A.R."/>
            <person name="Zomer A."/>
            <person name="O'Connel-Motherway M."/>
            <person name="MacSharry J."/>
            <person name="Curley P."/>
            <person name="Fitzgerald G.F."/>
            <person name="van Sinderen D."/>
        </authorList>
    </citation>
    <scope>NUCLEOTIDE SEQUENCE</scope>
    <source>
        <strain evidence="8">UCC2003</strain>
    </source>
</reference>
<keyword evidence="5" id="KW-0812">Transmembrane</keyword>
<gene>
    <name evidence="8" type="primary">rbsC</name>
</gene>
<dbReference type="Pfam" id="PF02653">
    <property type="entry name" value="BPD_transp_2"/>
    <property type="match status" value="1"/>
</dbReference>
<dbReference type="EMBL" id="FJ917597">
    <property type="protein sequence ID" value="ADB27960.1"/>
    <property type="molecule type" value="Genomic_DNA"/>
</dbReference>
<evidence type="ECO:0000256" key="7">
    <source>
        <dbReference type="ARBA" id="ARBA00023136"/>
    </source>
</evidence>
<dbReference type="InterPro" id="IPR001851">
    <property type="entry name" value="ABC_transp_permease"/>
</dbReference>
<evidence type="ECO:0000256" key="5">
    <source>
        <dbReference type="ARBA" id="ARBA00022692"/>
    </source>
</evidence>
<name>D6BRI0_BIFBU</name>
<evidence type="ECO:0000256" key="3">
    <source>
        <dbReference type="ARBA" id="ARBA00022475"/>
    </source>
</evidence>
<dbReference type="GO" id="GO:0022857">
    <property type="term" value="F:transmembrane transporter activity"/>
    <property type="evidence" value="ECO:0007669"/>
    <property type="project" value="InterPro"/>
</dbReference>
<keyword evidence="7" id="KW-0472">Membrane</keyword>
<dbReference type="PANTHER" id="PTHR32196:SF21">
    <property type="entry name" value="ABC TRANSPORTER PERMEASE PROTEIN YPHD-RELATED"/>
    <property type="match status" value="1"/>
</dbReference>
<proteinExistence type="predicted"/>
<evidence type="ECO:0000256" key="6">
    <source>
        <dbReference type="ARBA" id="ARBA00022989"/>
    </source>
</evidence>
<keyword evidence="3" id="KW-1003">Cell membrane</keyword>
<dbReference type="eggNOG" id="COG1172">
    <property type="taxonomic scope" value="Bacteria"/>
</dbReference>
<comment type="subcellular location">
    <subcellularLocation>
        <location evidence="1">Cell membrane</location>
        <topology evidence="1">Multi-pass membrane protein</topology>
    </subcellularLocation>
</comment>
<keyword evidence="6" id="KW-1133">Transmembrane helix</keyword>
<organism evidence="8">
    <name type="scientific">Bifidobacterium breve (strain NCIMB 8807 / UCC2003)</name>
    <dbReference type="NCBI Taxonomy" id="326426"/>
    <lineage>
        <taxon>Bacteria</taxon>
        <taxon>Bacillati</taxon>
        <taxon>Actinomycetota</taxon>
        <taxon>Actinomycetes</taxon>
        <taxon>Bifidobacteriales</taxon>
        <taxon>Bifidobacteriaceae</taxon>
        <taxon>Bifidobacterium</taxon>
    </lineage>
</organism>
<keyword evidence="2" id="KW-0813">Transport</keyword>
<dbReference type="CDD" id="cd06579">
    <property type="entry name" value="TM_PBP1_transp_AraH_like"/>
    <property type="match status" value="1"/>
</dbReference>
<dbReference type="PATRIC" id="fig|326426.4.peg.1523"/>
<dbReference type="KEGG" id="bbru:Bbr_1418"/>
<dbReference type="PANTHER" id="PTHR32196">
    <property type="entry name" value="ABC TRANSPORTER PERMEASE PROTEIN YPHD-RELATED-RELATED"/>
    <property type="match status" value="1"/>
</dbReference>
<evidence type="ECO:0000256" key="4">
    <source>
        <dbReference type="ARBA" id="ARBA00022519"/>
    </source>
</evidence>
<evidence type="ECO:0000256" key="1">
    <source>
        <dbReference type="ARBA" id="ARBA00004651"/>
    </source>
</evidence>
<evidence type="ECO:0000256" key="2">
    <source>
        <dbReference type="ARBA" id="ARBA00022448"/>
    </source>
</evidence>
<dbReference type="GO" id="GO:0005886">
    <property type="term" value="C:plasma membrane"/>
    <property type="evidence" value="ECO:0007669"/>
    <property type="project" value="UniProtKB-SubCell"/>
</dbReference>
<dbReference type="HOGENOM" id="CLU_028880_2_2_11"/>
<keyword evidence="4" id="KW-0997">Cell inner membrane</keyword>